<dbReference type="RefSeq" id="WP_039679621.1">
    <property type="nucleotide sequence ID" value="NZ_JWHR01000082.1"/>
</dbReference>
<keyword evidence="10" id="KW-1185">Reference proteome</keyword>
<dbReference type="PRINTS" id="PR00070">
    <property type="entry name" value="DHFR"/>
</dbReference>
<dbReference type="InterPro" id="IPR012259">
    <property type="entry name" value="DHFR"/>
</dbReference>
<evidence type="ECO:0000256" key="1">
    <source>
        <dbReference type="ARBA" id="ARBA00004903"/>
    </source>
</evidence>
<evidence type="ECO:0000256" key="5">
    <source>
        <dbReference type="ARBA" id="ARBA00022857"/>
    </source>
</evidence>
<protein>
    <recommendedName>
        <fullName evidence="3 7">Dihydrofolate reductase</fullName>
        <ecNumber evidence="3 7">1.5.1.3</ecNumber>
    </recommendedName>
</protein>
<feature type="domain" description="DHFR" evidence="8">
    <location>
        <begin position="1"/>
        <end position="162"/>
    </location>
</feature>
<dbReference type="AlphaFoldDB" id="A0A0B3W4E5"/>
<dbReference type="OrthoDB" id="9804315at2"/>
<name>A0A0B3W4E5_9FIRM</name>
<keyword evidence="4 7" id="KW-0554">One-carbon metabolism</keyword>
<dbReference type="Proteomes" id="UP000031189">
    <property type="component" value="Unassembled WGS sequence"/>
</dbReference>
<dbReference type="GO" id="GO:0006730">
    <property type="term" value="P:one-carbon metabolic process"/>
    <property type="evidence" value="ECO:0007669"/>
    <property type="project" value="UniProtKB-KW"/>
</dbReference>
<dbReference type="GO" id="GO:0050661">
    <property type="term" value="F:NADP binding"/>
    <property type="evidence" value="ECO:0007669"/>
    <property type="project" value="InterPro"/>
</dbReference>
<dbReference type="GO" id="GO:0046654">
    <property type="term" value="P:tetrahydrofolate biosynthetic process"/>
    <property type="evidence" value="ECO:0007669"/>
    <property type="project" value="UniProtKB-UniPathway"/>
</dbReference>
<dbReference type="EC" id="1.5.1.3" evidence="3 7"/>
<dbReference type="STRING" id="1577792.QX51_09205"/>
<dbReference type="GO" id="GO:0004146">
    <property type="term" value="F:dihydrofolate reductase activity"/>
    <property type="evidence" value="ECO:0007669"/>
    <property type="project" value="UniProtKB-EC"/>
</dbReference>
<sequence>MISLIVAATENNAIGKDNKMLFHIKEDLLFFKNTTINKTIVMGRKTFESLPGVLPFRKHIVLSRDKGYNVENQQVEINHSLEEVLEEIKFSKEEIFIIGGEEIYRQILEKNLADKIYITRIYKTVEDADTFFPKIDEEKFQIVDKKVLNKEAIVYVYENISK</sequence>
<evidence type="ECO:0000313" key="10">
    <source>
        <dbReference type="Proteomes" id="UP000031189"/>
    </source>
</evidence>
<dbReference type="GO" id="GO:0046655">
    <property type="term" value="P:folic acid metabolic process"/>
    <property type="evidence" value="ECO:0007669"/>
    <property type="project" value="TreeGrafter"/>
</dbReference>
<dbReference type="GO" id="GO:0046452">
    <property type="term" value="P:dihydrofolate metabolic process"/>
    <property type="evidence" value="ECO:0007669"/>
    <property type="project" value="TreeGrafter"/>
</dbReference>
<evidence type="ECO:0000256" key="6">
    <source>
        <dbReference type="ARBA" id="ARBA00023002"/>
    </source>
</evidence>
<dbReference type="Gene3D" id="3.40.430.10">
    <property type="entry name" value="Dihydrofolate Reductase, subunit A"/>
    <property type="match status" value="1"/>
</dbReference>
<keyword evidence="5 7" id="KW-0521">NADP</keyword>
<dbReference type="CDD" id="cd00209">
    <property type="entry name" value="DHFR"/>
    <property type="match status" value="1"/>
</dbReference>
<dbReference type="Pfam" id="PF00186">
    <property type="entry name" value="DHFR_1"/>
    <property type="match status" value="1"/>
</dbReference>
<dbReference type="InterPro" id="IPR024072">
    <property type="entry name" value="DHFR-like_dom_sf"/>
</dbReference>
<evidence type="ECO:0000256" key="4">
    <source>
        <dbReference type="ARBA" id="ARBA00022563"/>
    </source>
</evidence>
<evidence type="ECO:0000256" key="3">
    <source>
        <dbReference type="ARBA" id="ARBA00012856"/>
    </source>
</evidence>
<proteinExistence type="inferred from homology"/>
<comment type="similarity">
    <text evidence="2 7">Belongs to the dihydrofolate reductase family.</text>
</comment>
<comment type="pathway">
    <text evidence="1 7">Cofactor biosynthesis; tetrahydrofolate biosynthesis; 5,6,7,8-tetrahydrofolate from 7,8-dihydrofolate: step 1/1.</text>
</comment>
<evidence type="ECO:0000256" key="2">
    <source>
        <dbReference type="ARBA" id="ARBA00009539"/>
    </source>
</evidence>
<dbReference type="PANTHER" id="PTHR48069:SF3">
    <property type="entry name" value="DIHYDROFOLATE REDUCTASE"/>
    <property type="match status" value="1"/>
</dbReference>
<dbReference type="PROSITE" id="PS51330">
    <property type="entry name" value="DHFR_2"/>
    <property type="match status" value="1"/>
</dbReference>
<evidence type="ECO:0000256" key="7">
    <source>
        <dbReference type="PIRNR" id="PIRNR000194"/>
    </source>
</evidence>
<dbReference type="GO" id="GO:0005829">
    <property type="term" value="C:cytosol"/>
    <property type="evidence" value="ECO:0007669"/>
    <property type="project" value="TreeGrafter"/>
</dbReference>
<dbReference type="PIRSF" id="PIRSF000194">
    <property type="entry name" value="DHFR"/>
    <property type="match status" value="1"/>
</dbReference>
<dbReference type="UniPathway" id="UPA00077">
    <property type="reaction ID" value="UER00158"/>
</dbReference>
<dbReference type="InterPro" id="IPR001796">
    <property type="entry name" value="DHFR_dom"/>
</dbReference>
<dbReference type="EMBL" id="JWHR01000082">
    <property type="protein sequence ID" value="KHS57272.1"/>
    <property type="molecule type" value="Genomic_DNA"/>
</dbReference>
<dbReference type="PANTHER" id="PTHR48069">
    <property type="entry name" value="DIHYDROFOLATE REDUCTASE"/>
    <property type="match status" value="1"/>
</dbReference>
<comment type="caution">
    <text evidence="9">The sequence shown here is derived from an EMBL/GenBank/DDBJ whole genome shotgun (WGS) entry which is preliminary data.</text>
</comment>
<gene>
    <name evidence="9" type="ORF">QX51_09205</name>
</gene>
<comment type="catalytic activity">
    <reaction evidence="7">
        <text>(6S)-5,6,7,8-tetrahydrofolate + NADP(+) = 7,8-dihydrofolate + NADPH + H(+)</text>
        <dbReference type="Rhea" id="RHEA:15009"/>
        <dbReference type="ChEBI" id="CHEBI:15378"/>
        <dbReference type="ChEBI" id="CHEBI:57451"/>
        <dbReference type="ChEBI" id="CHEBI:57453"/>
        <dbReference type="ChEBI" id="CHEBI:57783"/>
        <dbReference type="ChEBI" id="CHEBI:58349"/>
        <dbReference type="EC" id="1.5.1.3"/>
    </reaction>
</comment>
<keyword evidence="6 7" id="KW-0560">Oxidoreductase</keyword>
<accession>A0A0B3W4E5</accession>
<evidence type="ECO:0000259" key="8">
    <source>
        <dbReference type="PROSITE" id="PS51330"/>
    </source>
</evidence>
<evidence type="ECO:0000313" key="9">
    <source>
        <dbReference type="EMBL" id="KHS57272.1"/>
    </source>
</evidence>
<reference evidence="9 10" key="1">
    <citation type="submission" date="2014-12" db="EMBL/GenBank/DDBJ databases">
        <title>Draft genome sequence of Terrisporobacter sp. 08-306576, isolated from the blood culture of a bacteremia patient.</title>
        <authorList>
            <person name="Lund L.C."/>
            <person name="Sydenham T.V."/>
            <person name="Hogh S.V."/>
            <person name="Skov M.N."/>
            <person name="Kemp M."/>
            <person name="Justesen U.S."/>
        </authorList>
    </citation>
    <scope>NUCLEOTIDE SEQUENCE [LARGE SCALE GENOMIC DNA]</scope>
    <source>
        <strain evidence="9 10">08-306576</strain>
    </source>
</reference>
<dbReference type="SUPFAM" id="SSF53597">
    <property type="entry name" value="Dihydrofolate reductase-like"/>
    <property type="match status" value="1"/>
</dbReference>
<comment type="function">
    <text evidence="7">Key enzyme in folate metabolism. Catalyzes an essential reaction for de novo glycine and purine synthesis, and for DNA precursor synthesis.</text>
</comment>
<organism evidence="9 10">
    <name type="scientific">Terrisporobacter othiniensis</name>
    <dbReference type="NCBI Taxonomy" id="1577792"/>
    <lineage>
        <taxon>Bacteria</taxon>
        <taxon>Bacillati</taxon>
        <taxon>Bacillota</taxon>
        <taxon>Clostridia</taxon>
        <taxon>Peptostreptococcales</taxon>
        <taxon>Peptostreptococcaceae</taxon>
        <taxon>Terrisporobacter</taxon>
    </lineage>
</organism>